<dbReference type="CDD" id="cd00077">
    <property type="entry name" value="HDc"/>
    <property type="match status" value="1"/>
</dbReference>
<organism evidence="2 3">
    <name type="scientific">Erysipelothrix larvae</name>
    <dbReference type="NCBI Taxonomy" id="1514105"/>
    <lineage>
        <taxon>Bacteria</taxon>
        <taxon>Bacillati</taxon>
        <taxon>Bacillota</taxon>
        <taxon>Erysipelotrichia</taxon>
        <taxon>Erysipelotrichales</taxon>
        <taxon>Erysipelotrichaceae</taxon>
        <taxon>Erysipelothrix</taxon>
    </lineage>
</organism>
<dbReference type="EMBL" id="CP013213">
    <property type="protein sequence ID" value="AMC93107.1"/>
    <property type="molecule type" value="Genomic_DNA"/>
</dbReference>
<dbReference type="SMART" id="SM00471">
    <property type="entry name" value="HDc"/>
    <property type="match status" value="1"/>
</dbReference>
<evidence type="ECO:0000313" key="2">
    <source>
        <dbReference type="EMBL" id="AMC93107.1"/>
    </source>
</evidence>
<dbReference type="AlphaFoldDB" id="A0A120JTJ7"/>
<dbReference type="Proteomes" id="UP000063781">
    <property type="component" value="Chromosome"/>
</dbReference>
<name>A0A120JTJ7_9FIRM</name>
<dbReference type="Gene3D" id="1.10.3210.10">
    <property type="entry name" value="Hypothetical protein af1432"/>
    <property type="match status" value="1"/>
</dbReference>
<proteinExistence type="predicted"/>
<dbReference type="RefSeq" id="WP_067631558.1">
    <property type="nucleotide sequence ID" value="NZ_CP013213.1"/>
</dbReference>
<dbReference type="Pfam" id="PF01966">
    <property type="entry name" value="HD"/>
    <property type="match status" value="1"/>
</dbReference>
<dbReference type="InterPro" id="IPR003607">
    <property type="entry name" value="HD/PDEase_dom"/>
</dbReference>
<dbReference type="KEGG" id="erl:AOC36_03675"/>
<dbReference type="InterPro" id="IPR006674">
    <property type="entry name" value="HD_domain"/>
</dbReference>
<dbReference type="PROSITE" id="PS51831">
    <property type="entry name" value="HD"/>
    <property type="match status" value="1"/>
</dbReference>
<dbReference type="STRING" id="1514105.AOC36_03675"/>
<sequence>MNRIEKTRAYLDALFNNSEHLKTSLYDKSYRYEHTLRVASWGKRIAQHENINEEALVIGCLLHDVAYIEKLDTKEKQIGHGRRSASIVRDFVHGLGFDPDTTQSILYGIATHVDGKADFEGESTILSESISDADNLDRFDVYRIYETLIFADFSNLSLEDKLTYCTKRIEATQNNMAHELATHYATSIFREELSYMQTFFEKMLIQLKESR</sequence>
<feature type="domain" description="HD" evidence="1">
    <location>
        <begin position="31"/>
        <end position="139"/>
    </location>
</feature>
<evidence type="ECO:0000313" key="3">
    <source>
        <dbReference type="Proteomes" id="UP000063781"/>
    </source>
</evidence>
<reference evidence="2 3" key="1">
    <citation type="submission" date="2015-10" db="EMBL/GenBank/DDBJ databases">
        <title>Erysipelothrix larvae sp. LV19 isolated from the larval gut of the rhinoceros beetle, Trypoxylus dichotomus.</title>
        <authorList>
            <person name="Lim S."/>
            <person name="Kim B.-C."/>
        </authorList>
    </citation>
    <scope>NUCLEOTIDE SEQUENCE [LARGE SCALE GENOMIC DNA]</scope>
    <source>
        <strain evidence="2 3">LV19</strain>
    </source>
</reference>
<keyword evidence="3" id="KW-1185">Reference proteome</keyword>
<accession>A0A120JTJ7</accession>
<protein>
    <recommendedName>
        <fullName evidence="1">HD domain-containing protein</fullName>
    </recommendedName>
</protein>
<gene>
    <name evidence="2" type="ORF">AOC36_03675</name>
</gene>
<evidence type="ECO:0000259" key="1">
    <source>
        <dbReference type="PROSITE" id="PS51831"/>
    </source>
</evidence>
<dbReference type="SUPFAM" id="SSF109604">
    <property type="entry name" value="HD-domain/PDEase-like"/>
    <property type="match status" value="1"/>
</dbReference>
<dbReference type="OrthoDB" id="8478129at2"/>